<dbReference type="GO" id="GO:0005787">
    <property type="term" value="C:signal peptidase complex"/>
    <property type="evidence" value="ECO:0007669"/>
    <property type="project" value="UniProtKB-UniRule"/>
</dbReference>
<evidence type="ECO:0000256" key="7">
    <source>
        <dbReference type="ARBA" id="ARBA00023136"/>
    </source>
</evidence>
<dbReference type="Proteomes" id="UP000030764">
    <property type="component" value="Unassembled WGS sequence"/>
</dbReference>
<reference evidence="10 11" key="1">
    <citation type="journal article" date="2014" name="Nat. Genet.">
        <title>Genome and transcriptome of the porcine whipworm Trichuris suis.</title>
        <authorList>
            <person name="Jex A.R."/>
            <person name="Nejsum P."/>
            <person name="Schwarz E.M."/>
            <person name="Hu L."/>
            <person name="Young N.D."/>
            <person name="Hall R.S."/>
            <person name="Korhonen P.K."/>
            <person name="Liao S."/>
            <person name="Thamsborg S."/>
            <person name="Xia J."/>
            <person name="Xu P."/>
            <person name="Wang S."/>
            <person name="Scheerlinck J.P."/>
            <person name="Hofmann A."/>
            <person name="Sternberg P.W."/>
            <person name="Wang J."/>
            <person name="Gasser R.B."/>
        </authorList>
    </citation>
    <scope>NUCLEOTIDE SEQUENCE [LARGE SCALE GENOMIC DNA]</scope>
    <source>
        <strain evidence="10">DCEP-RM93M</strain>
    </source>
</reference>
<keyword evidence="4 9" id="KW-0812">Transmembrane</keyword>
<comment type="similarity">
    <text evidence="2 9">Belongs to the SPCS2 family.</text>
</comment>
<organism evidence="10 11">
    <name type="scientific">Trichuris suis</name>
    <name type="common">pig whipworm</name>
    <dbReference type="NCBI Taxonomy" id="68888"/>
    <lineage>
        <taxon>Eukaryota</taxon>
        <taxon>Metazoa</taxon>
        <taxon>Ecdysozoa</taxon>
        <taxon>Nematoda</taxon>
        <taxon>Enoplea</taxon>
        <taxon>Dorylaimia</taxon>
        <taxon>Trichinellida</taxon>
        <taxon>Trichuridae</taxon>
        <taxon>Trichuris</taxon>
    </lineage>
</organism>
<keyword evidence="6 9" id="KW-1133">Transmembrane helix</keyword>
<evidence type="ECO:0000256" key="6">
    <source>
        <dbReference type="ARBA" id="ARBA00022989"/>
    </source>
</evidence>
<dbReference type="GO" id="GO:0008233">
    <property type="term" value="F:peptidase activity"/>
    <property type="evidence" value="ECO:0007669"/>
    <property type="project" value="UniProtKB-UniRule"/>
</dbReference>
<name>A0A085M614_9BILA</name>
<evidence type="ECO:0000256" key="9">
    <source>
        <dbReference type="RuleBase" id="RU368033"/>
    </source>
</evidence>
<proteinExistence type="inferred from homology"/>
<comment type="subcellular location">
    <subcellularLocation>
        <location evidence="1 9">Endoplasmic reticulum membrane</location>
        <topology evidence="1 9">Multi-pass membrane protein</topology>
    </subcellularLocation>
</comment>
<evidence type="ECO:0000313" key="11">
    <source>
        <dbReference type="Proteomes" id="UP000030764"/>
    </source>
</evidence>
<sequence length="168" mass="19154">MPAKKGHTEKTEGTDKSIIRANKWDSVSIKYAIDDAVRLIALENYDLSESHWLIGCRIFISSLAVACALFACVWDWLYPFPASRHVLIACPLLYPFEAFVLEPIPTNFALTPIITYFGLTGIQQLYSYFVEGNIFLLAREIKTDGSKVTWKFYSTMKKSACKRLRLTE</sequence>
<dbReference type="GO" id="GO:0006465">
    <property type="term" value="P:signal peptide processing"/>
    <property type="evidence" value="ECO:0007669"/>
    <property type="project" value="UniProtKB-UniRule"/>
</dbReference>
<protein>
    <recommendedName>
        <fullName evidence="3 9">Signal peptidase complex subunit 2</fullName>
    </recommendedName>
</protein>
<evidence type="ECO:0000256" key="1">
    <source>
        <dbReference type="ARBA" id="ARBA00004477"/>
    </source>
</evidence>
<comment type="caution">
    <text evidence="9">Lacks conserved residue(s) required for the propagation of feature annotation.</text>
</comment>
<dbReference type="PANTHER" id="PTHR13085:SF0">
    <property type="entry name" value="SIGNAL PEPTIDASE COMPLEX SUBUNIT 2"/>
    <property type="match status" value="1"/>
</dbReference>
<accession>A0A085M614</accession>
<dbReference type="EMBL" id="KL363225">
    <property type="protein sequence ID" value="KFD52660.1"/>
    <property type="molecule type" value="Genomic_DNA"/>
</dbReference>
<evidence type="ECO:0000256" key="8">
    <source>
        <dbReference type="ARBA" id="ARBA00045608"/>
    </source>
</evidence>
<dbReference type="PANTHER" id="PTHR13085">
    <property type="entry name" value="MICROSOMAL SIGNAL PEPTIDASE 25 KDA SUBUNIT"/>
    <property type="match status" value="1"/>
</dbReference>
<evidence type="ECO:0000256" key="3">
    <source>
        <dbReference type="ARBA" id="ARBA00017057"/>
    </source>
</evidence>
<keyword evidence="7 9" id="KW-0472">Membrane</keyword>
<dbReference type="AlphaFoldDB" id="A0A085M614"/>
<evidence type="ECO:0000256" key="2">
    <source>
        <dbReference type="ARBA" id="ARBA00007324"/>
    </source>
</evidence>
<gene>
    <name evidence="10" type="ORF">M513_06507</name>
</gene>
<dbReference type="InterPro" id="IPR009582">
    <property type="entry name" value="Spc2/SPCS2"/>
</dbReference>
<evidence type="ECO:0000256" key="4">
    <source>
        <dbReference type="ARBA" id="ARBA00022692"/>
    </source>
</evidence>
<dbReference type="GO" id="GO:0045047">
    <property type="term" value="P:protein targeting to ER"/>
    <property type="evidence" value="ECO:0007669"/>
    <property type="project" value="TreeGrafter"/>
</dbReference>
<evidence type="ECO:0000313" key="10">
    <source>
        <dbReference type="EMBL" id="KFD52660.1"/>
    </source>
</evidence>
<keyword evidence="11" id="KW-1185">Reference proteome</keyword>
<evidence type="ECO:0000256" key="5">
    <source>
        <dbReference type="ARBA" id="ARBA00022824"/>
    </source>
</evidence>
<keyword evidence="5 9" id="KW-0256">Endoplasmic reticulum</keyword>
<dbReference type="Pfam" id="PF06703">
    <property type="entry name" value="SPC25"/>
    <property type="match status" value="1"/>
</dbReference>
<feature type="transmembrane region" description="Helical" evidence="9">
    <location>
        <begin position="52"/>
        <end position="77"/>
    </location>
</feature>
<comment type="function">
    <text evidence="8 9">Component of the signal peptidase complex (SPC) which catalyzes the cleavage of N-terminal signal sequences from nascent proteins as they are translocated into the lumen of the endoplasmic reticulum. Enhances the enzymatic activity of SPC and facilitates the interactions between different components of the translocation site.</text>
</comment>